<dbReference type="AlphaFoldDB" id="A0A540VYH1"/>
<dbReference type="PROSITE" id="PS00519">
    <property type="entry name" value="HTH_ASNC_1"/>
    <property type="match status" value="1"/>
</dbReference>
<dbReference type="InterPro" id="IPR019885">
    <property type="entry name" value="Tscrpt_reg_HTH_AsnC-type_CS"/>
</dbReference>
<dbReference type="PROSITE" id="PS50956">
    <property type="entry name" value="HTH_ASNC_2"/>
    <property type="match status" value="1"/>
</dbReference>
<proteinExistence type="predicted"/>
<accession>A0A540VYH1</accession>
<dbReference type="Gene3D" id="3.30.70.920">
    <property type="match status" value="1"/>
</dbReference>
<evidence type="ECO:0000313" key="6">
    <source>
        <dbReference type="Proteomes" id="UP000319103"/>
    </source>
</evidence>
<dbReference type="SMART" id="SM00344">
    <property type="entry name" value="HTH_ASNC"/>
    <property type="match status" value="2"/>
</dbReference>
<dbReference type="GO" id="GO:0043200">
    <property type="term" value="P:response to amino acid"/>
    <property type="evidence" value="ECO:0007669"/>
    <property type="project" value="TreeGrafter"/>
</dbReference>
<keyword evidence="1" id="KW-0805">Transcription regulation</keyword>
<evidence type="ECO:0000256" key="1">
    <source>
        <dbReference type="ARBA" id="ARBA00023015"/>
    </source>
</evidence>
<dbReference type="InterPro" id="IPR036388">
    <property type="entry name" value="WH-like_DNA-bd_sf"/>
</dbReference>
<evidence type="ECO:0000256" key="2">
    <source>
        <dbReference type="ARBA" id="ARBA00023125"/>
    </source>
</evidence>
<evidence type="ECO:0000256" key="3">
    <source>
        <dbReference type="ARBA" id="ARBA00023163"/>
    </source>
</evidence>
<evidence type="ECO:0000313" key="5">
    <source>
        <dbReference type="EMBL" id="TQF01816.1"/>
    </source>
</evidence>
<dbReference type="PRINTS" id="PR00033">
    <property type="entry name" value="HTHASNC"/>
</dbReference>
<dbReference type="GO" id="GO:0043565">
    <property type="term" value="F:sequence-specific DNA binding"/>
    <property type="evidence" value="ECO:0007669"/>
    <property type="project" value="InterPro"/>
</dbReference>
<gene>
    <name evidence="5" type="ORF">E6W39_05530</name>
</gene>
<keyword evidence="3" id="KW-0804">Transcription</keyword>
<feature type="domain" description="HTH asnC-type" evidence="4">
    <location>
        <begin position="220"/>
        <end position="280"/>
    </location>
</feature>
<dbReference type="InterPro" id="IPR019887">
    <property type="entry name" value="Tscrpt_reg_AsnC/Lrp_C"/>
</dbReference>
<dbReference type="SUPFAM" id="SSF54909">
    <property type="entry name" value="Dimeric alpha+beta barrel"/>
    <property type="match status" value="2"/>
</dbReference>
<dbReference type="SUPFAM" id="SSF46785">
    <property type="entry name" value="Winged helix' DNA-binding domain"/>
    <property type="match status" value="2"/>
</dbReference>
<organism evidence="5 6">
    <name type="scientific">Kitasatospora acidiphila</name>
    <dbReference type="NCBI Taxonomy" id="2567942"/>
    <lineage>
        <taxon>Bacteria</taxon>
        <taxon>Bacillati</taxon>
        <taxon>Actinomycetota</taxon>
        <taxon>Actinomycetes</taxon>
        <taxon>Kitasatosporales</taxon>
        <taxon>Streptomycetaceae</taxon>
        <taxon>Kitasatospora</taxon>
    </lineage>
</organism>
<dbReference type="OrthoDB" id="4050641at2"/>
<sequence length="386" mass="41724">MGTPCGWVGRGVLRMNVPSDPDAEAQEIVIQSPSGAENGQKGPDMQDLVDELDLELVHALQLNPRASWTALARALGIDPVTVARRWERLRGAGLAWTSCVPGPVTRGSILRMLYVELECEPGGLDAAIEHLAAQPHVIFLHHTTGSRSLLAAVAVADLPAASAYTRQLLDHTPGVRAQHAELLLTTYGEASRWRLGTLEPAQQQTLRTEPAVPDEQLLQPDATDQRLIRALIDDARLPVTELADRIGVSEPTARRRLNRLIGAGRVRLRCEIAQPVSGWPVTAVLWCRLPPAQLDATARSVAGLPEIRLSIGLTGPDNLMLIAWLRDPAQLPELEATLATRFPQLAVSRHALALRTVKHLGRLLNGQGLAASSVPVDIWQPESGGS</sequence>
<dbReference type="InterPro" id="IPR011991">
    <property type="entry name" value="ArsR-like_HTH"/>
</dbReference>
<dbReference type="InterPro" id="IPR000485">
    <property type="entry name" value="AsnC-type_HTH_dom"/>
</dbReference>
<evidence type="ECO:0000259" key="4">
    <source>
        <dbReference type="PROSITE" id="PS50956"/>
    </source>
</evidence>
<dbReference type="InterPro" id="IPR011008">
    <property type="entry name" value="Dimeric_a/b-barrel"/>
</dbReference>
<dbReference type="Proteomes" id="UP000319103">
    <property type="component" value="Unassembled WGS sequence"/>
</dbReference>
<reference evidence="5 6" key="1">
    <citation type="submission" date="2019-06" db="EMBL/GenBank/DDBJ databases">
        <title>Description of Kitasatospora acidophila sp. nov. isolated from pine grove soil, and reclassification of Streptomyces novaecaesareae to Kitasatospora novaeceasareae comb. nov.</title>
        <authorList>
            <person name="Kim M.J."/>
        </authorList>
    </citation>
    <scope>NUCLEOTIDE SEQUENCE [LARGE SCALE GENOMIC DNA]</scope>
    <source>
        <strain evidence="5 6">MMS16-CNU292</strain>
    </source>
</reference>
<dbReference type="PANTHER" id="PTHR30154:SF34">
    <property type="entry name" value="TRANSCRIPTIONAL REGULATOR AZLB"/>
    <property type="match status" value="1"/>
</dbReference>
<keyword evidence="6" id="KW-1185">Reference proteome</keyword>
<dbReference type="PANTHER" id="PTHR30154">
    <property type="entry name" value="LEUCINE-RESPONSIVE REGULATORY PROTEIN"/>
    <property type="match status" value="1"/>
</dbReference>
<dbReference type="InterPro" id="IPR036390">
    <property type="entry name" value="WH_DNA-bd_sf"/>
</dbReference>
<dbReference type="InterPro" id="IPR019888">
    <property type="entry name" value="Tscrpt_reg_AsnC-like"/>
</dbReference>
<name>A0A540VYH1_9ACTN</name>
<protein>
    <submittedName>
        <fullName evidence="5">Lrp/AsnC family transcriptional regulator</fullName>
    </submittedName>
</protein>
<keyword evidence="2" id="KW-0238">DNA-binding</keyword>
<dbReference type="GO" id="GO:0005829">
    <property type="term" value="C:cytosol"/>
    <property type="evidence" value="ECO:0007669"/>
    <property type="project" value="TreeGrafter"/>
</dbReference>
<dbReference type="Pfam" id="PF01037">
    <property type="entry name" value="AsnC_trans_reg"/>
    <property type="match status" value="1"/>
</dbReference>
<dbReference type="EMBL" id="VIGB01000003">
    <property type="protein sequence ID" value="TQF01816.1"/>
    <property type="molecule type" value="Genomic_DNA"/>
</dbReference>
<dbReference type="CDD" id="cd00090">
    <property type="entry name" value="HTH_ARSR"/>
    <property type="match status" value="1"/>
</dbReference>
<dbReference type="Gene3D" id="1.10.10.10">
    <property type="entry name" value="Winged helix-like DNA-binding domain superfamily/Winged helix DNA-binding domain"/>
    <property type="match status" value="2"/>
</dbReference>
<dbReference type="Pfam" id="PF13404">
    <property type="entry name" value="HTH_AsnC-type"/>
    <property type="match status" value="2"/>
</dbReference>
<comment type="caution">
    <text evidence="5">The sequence shown here is derived from an EMBL/GenBank/DDBJ whole genome shotgun (WGS) entry which is preliminary data.</text>
</comment>